<name>A0ABS7ZWF7_9GAMM</name>
<evidence type="ECO:0000313" key="2">
    <source>
        <dbReference type="Proteomes" id="UP000714380"/>
    </source>
</evidence>
<comment type="caution">
    <text evidence="1">The sequence shown here is derived from an EMBL/GenBank/DDBJ whole genome shotgun (WGS) entry which is preliminary data.</text>
</comment>
<dbReference type="EMBL" id="JAEDAH010000105">
    <property type="protein sequence ID" value="MCA6065453.1"/>
    <property type="molecule type" value="Genomic_DNA"/>
</dbReference>
<dbReference type="RefSeq" id="WP_225677400.1">
    <property type="nucleotide sequence ID" value="NZ_JAEDAH010000105.1"/>
</dbReference>
<organism evidence="1 2">
    <name type="scientific">Thalassolituus marinus</name>
    <dbReference type="NCBI Taxonomy" id="671053"/>
    <lineage>
        <taxon>Bacteria</taxon>
        <taxon>Pseudomonadati</taxon>
        <taxon>Pseudomonadota</taxon>
        <taxon>Gammaproteobacteria</taxon>
        <taxon>Oceanospirillales</taxon>
        <taxon>Oceanospirillaceae</taxon>
        <taxon>Thalassolituus</taxon>
    </lineage>
</organism>
<dbReference type="Proteomes" id="UP000714380">
    <property type="component" value="Unassembled WGS sequence"/>
</dbReference>
<gene>
    <name evidence="1" type="ORF">I9W95_17785</name>
</gene>
<protein>
    <recommendedName>
        <fullName evidence="3">DUF3718 domain-containing protein</fullName>
    </recommendedName>
</protein>
<evidence type="ECO:0008006" key="3">
    <source>
        <dbReference type="Google" id="ProtNLM"/>
    </source>
</evidence>
<accession>A0ABS7ZWF7</accession>
<proteinExistence type="predicted"/>
<keyword evidence="2" id="KW-1185">Reference proteome</keyword>
<sequence length="106" mass="11644">MKHIPLLILLIAGGAEASTCDIIRKYVDVSQAAYGEPGFKTRAFCSYAELNGENPDSAELEKFQVILHFNDALTKARSRTRLNNDDCDVLNQFGVEVLGCGTVFSM</sequence>
<evidence type="ECO:0000313" key="1">
    <source>
        <dbReference type="EMBL" id="MCA6065453.1"/>
    </source>
</evidence>
<reference evidence="1 2" key="1">
    <citation type="submission" date="2020-12" db="EMBL/GenBank/DDBJ databases">
        <title>Novel Thalassolituus-related marine hydrocarbonoclastic bacteria mediated algae-derived hydrocarbons mineralization in twilight zone of the northern South China Sea.</title>
        <authorList>
            <person name="Dong C."/>
        </authorList>
    </citation>
    <scope>NUCLEOTIDE SEQUENCE [LARGE SCALE GENOMIC DNA]</scope>
    <source>
        <strain evidence="1 2">IMCC1826</strain>
    </source>
</reference>